<evidence type="ECO:0000256" key="5">
    <source>
        <dbReference type="PIRSR" id="PIRSR602678-1"/>
    </source>
</evidence>
<dbReference type="SUPFAM" id="SSF102705">
    <property type="entry name" value="NIF3 (NGG1p interacting factor 3)-like"/>
    <property type="match status" value="1"/>
</dbReference>
<dbReference type="Gene3D" id="3.40.1390.30">
    <property type="entry name" value="NIF3 (NGG1p interacting factor 3)-like"/>
    <property type="match status" value="1"/>
</dbReference>
<dbReference type="AlphaFoldDB" id="A0A291GPF1"/>
<feature type="binding site" evidence="5">
    <location>
        <position position="71"/>
    </location>
    <ligand>
        <name>a divalent metal cation</name>
        <dbReference type="ChEBI" id="CHEBI:60240"/>
        <label>1</label>
    </ligand>
</feature>
<dbReference type="InterPro" id="IPR002678">
    <property type="entry name" value="DUF34/NIF3"/>
</dbReference>
<proteinExistence type="inferred from homology"/>
<feature type="binding site" evidence="5">
    <location>
        <position position="72"/>
    </location>
    <ligand>
        <name>a divalent metal cation</name>
        <dbReference type="ChEBI" id="CHEBI:60240"/>
        <label>1</label>
    </ligand>
</feature>
<organism evidence="6 7">
    <name type="scientific">Brachybacterium vulturis</name>
    <dbReference type="NCBI Taxonomy" id="2017484"/>
    <lineage>
        <taxon>Bacteria</taxon>
        <taxon>Bacillati</taxon>
        <taxon>Actinomycetota</taxon>
        <taxon>Actinomycetes</taxon>
        <taxon>Micrococcales</taxon>
        <taxon>Dermabacteraceae</taxon>
        <taxon>Brachybacterium</taxon>
    </lineage>
</organism>
<evidence type="ECO:0000313" key="7">
    <source>
        <dbReference type="Proteomes" id="UP000218165"/>
    </source>
</evidence>
<evidence type="ECO:0000256" key="4">
    <source>
        <dbReference type="ARBA" id="ARBA00022723"/>
    </source>
</evidence>
<dbReference type="PANTHER" id="PTHR13799">
    <property type="entry name" value="NGG1 INTERACTING FACTOR 3"/>
    <property type="match status" value="1"/>
</dbReference>
<reference evidence="7" key="1">
    <citation type="submission" date="2017-09" db="EMBL/GenBank/DDBJ databases">
        <title>Brachybacterium sp. VM2412.</title>
        <authorList>
            <person name="Tak E.J."/>
            <person name="Bae J.-W."/>
        </authorList>
    </citation>
    <scope>NUCLEOTIDE SEQUENCE [LARGE SCALE GENOMIC DNA]</scope>
    <source>
        <strain evidence="7">VM2412</strain>
    </source>
</reference>
<feature type="binding site" evidence="5">
    <location>
        <position position="110"/>
    </location>
    <ligand>
        <name>a divalent metal cation</name>
        <dbReference type="ChEBI" id="CHEBI:60240"/>
        <label>1</label>
    </ligand>
</feature>
<keyword evidence="7" id="KW-1185">Reference proteome</keyword>
<dbReference type="Pfam" id="PF01784">
    <property type="entry name" value="DUF34_NIF3"/>
    <property type="match status" value="1"/>
</dbReference>
<sequence>MSAVTAPQSVGSVTGILEAAYPLDWAEAWDRVGLVLGERGAAVQRVLLAVDPTVAVAREAVDRGAELLITHHPLLLRGASFLPADDGKGAVVTHLLRHGTALWCGHTNVDRSTRGTVGAWISLLDLRAAQPLLPGETAEEAAHGSSRFGLGAVGSLPVATTVGELAATIADRVPATARGILHTGDAEREVRTVAVCPGAGDSFLEAATTTGADMYITSDLRHHPALEHLDSAADPAAVPALIDVPHAASEALWLPLAQELLAEALPGLEVRLSQHTTDPWGGRVG</sequence>
<evidence type="ECO:0000313" key="6">
    <source>
        <dbReference type="EMBL" id="ATG51902.1"/>
    </source>
</evidence>
<feature type="binding site" evidence="5">
    <location>
        <position position="250"/>
    </location>
    <ligand>
        <name>a divalent metal cation</name>
        <dbReference type="ChEBI" id="CHEBI:60240"/>
        <label>1</label>
    </ligand>
</feature>
<dbReference type="EMBL" id="CP023563">
    <property type="protein sequence ID" value="ATG51902.1"/>
    <property type="molecule type" value="Genomic_DNA"/>
</dbReference>
<evidence type="ECO:0000256" key="1">
    <source>
        <dbReference type="ARBA" id="ARBA00006964"/>
    </source>
</evidence>
<evidence type="ECO:0000256" key="2">
    <source>
        <dbReference type="ARBA" id="ARBA00011643"/>
    </source>
</evidence>
<dbReference type="InterPro" id="IPR036069">
    <property type="entry name" value="DUF34/NIF3_sf"/>
</dbReference>
<keyword evidence="4 5" id="KW-0479">Metal-binding</keyword>
<name>A0A291GPF1_9MICO</name>
<dbReference type="Proteomes" id="UP000218165">
    <property type="component" value="Chromosome"/>
</dbReference>
<protein>
    <recommendedName>
        <fullName evidence="3">GTP cyclohydrolase 1 type 2 homolog</fullName>
    </recommendedName>
</protein>
<comment type="subunit">
    <text evidence="2">Homohexamer.</text>
</comment>
<dbReference type="FunFam" id="3.40.1390.30:FF:000001">
    <property type="entry name" value="GTP cyclohydrolase 1 type 2"/>
    <property type="match status" value="1"/>
</dbReference>
<gene>
    <name evidence="6" type="ORF">CFK38_10525</name>
</gene>
<feature type="binding site" evidence="5">
    <location>
        <position position="246"/>
    </location>
    <ligand>
        <name>a divalent metal cation</name>
        <dbReference type="ChEBI" id="CHEBI:60240"/>
        <label>1</label>
    </ligand>
</feature>
<dbReference type="PANTHER" id="PTHR13799:SF14">
    <property type="entry name" value="GTP CYCLOHYDROLASE 1 TYPE 2 HOMOLOG"/>
    <property type="match status" value="1"/>
</dbReference>
<evidence type="ECO:0000256" key="3">
    <source>
        <dbReference type="ARBA" id="ARBA00022112"/>
    </source>
</evidence>
<dbReference type="GO" id="GO:0005737">
    <property type="term" value="C:cytoplasm"/>
    <property type="evidence" value="ECO:0007669"/>
    <property type="project" value="TreeGrafter"/>
</dbReference>
<comment type="similarity">
    <text evidence="1">Belongs to the GTP cyclohydrolase I type 2/NIF3 family.</text>
</comment>
<accession>A0A291GPF1</accession>
<dbReference type="GO" id="GO:0046872">
    <property type="term" value="F:metal ion binding"/>
    <property type="evidence" value="ECO:0007669"/>
    <property type="project" value="UniProtKB-KW"/>
</dbReference>
<dbReference type="KEGG" id="brz:CFK38_10525"/>